<organism evidence="3">
    <name type="scientific">Grammatophora oceanica</name>
    <dbReference type="NCBI Taxonomy" id="210454"/>
    <lineage>
        <taxon>Eukaryota</taxon>
        <taxon>Sar</taxon>
        <taxon>Stramenopiles</taxon>
        <taxon>Ochrophyta</taxon>
        <taxon>Bacillariophyta</taxon>
        <taxon>Fragilariophyceae</taxon>
        <taxon>Fragilariophycidae</taxon>
        <taxon>Rhabdonematales</taxon>
        <taxon>Grammatophoraceae</taxon>
        <taxon>Grammatophora</taxon>
    </lineage>
</organism>
<dbReference type="SUPFAM" id="SSF48403">
    <property type="entry name" value="Ankyrin repeat"/>
    <property type="match status" value="1"/>
</dbReference>
<evidence type="ECO:0000313" key="2">
    <source>
        <dbReference type="EMBL" id="CAD9289451.1"/>
    </source>
</evidence>
<dbReference type="AlphaFoldDB" id="A0A6U5MLH5"/>
<dbReference type="InterPro" id="IPR036770">
    <property type="entry name" value="Ankyrin_rpt-contain_sf"/>
</dbReference>
<gene>
    <name evidence="2" type="ORF">GOCE00092_LOCUS16170</name>
    <name evidence="3" type="ORF">GOCE00092_LOCUS16172</name>
</gene>
<dbReference type="InterPro" id="IPR002110">
    <property type="entry name" value="Ankyrin_rpt"/>
</dbReference>
<dbReference type="EMBL" id="HBGK01031035">
    <property type="protein sequence ID" value="CAD9289451.1"/>
    <property type="molecule type" value="Transcribed_RNA"/>
</dbReference>
<name>A0A6U5MLH5_9STRA</name>
<proteinExistence type="predicted"/>
<reference evidence="3" key="1">
    <citation type="submission" date="2021-01" db="EMBL/GenBank/DDBJ databases">
        <authorList>
            <person name="Corre E."/>
            <person name="Pelletier E."/>
            <person name="Niang G."/>
            <person name="Scheremetjew M."/>
            <person name="Finn R."/>
            <person name="Kale V."/>
            <person name="Holt S."/>
            <person name="Cochrane G."/>
            <person name="Meng A."/>
            <person name="Brown T."/>
            <person name="Cohen L."/>
        </authorList>
    </citation>
    <scope>NUCLEOTIDE SEQUENCE</scope>
    <source>
        <strain evidence="3">CCMP 410</strain>
    </source>
</reference>
<dbReference type="Pfam" id="PF12796">
    <property type="entry name" value="Ank_2"/>
    <property type="match status" value="1"/>
</dbReference>
<dbReference type="EMBL" id="HBGK01031037">
    <property type="protein sequence ID" value="CAD9289457.1"/>
    <property type="molecule type" value="Transcribed_RNA"/>
</dbReference>
<feature type="compositionally biased region" description="Basic and acidic residues" evidence="1">
    <location>
        <begin position="53"/>
        <end position="67"/>
    </location>
</feature>
<dbReference type="Gene3D" id="1.25.40.20">
    <property type="entry name" value="Ankyrin repeat-containing domain"/>
    <property type="match status" value="1"/>
</dbReference>
<feature type="region of interest" description="Disordered" evidence="1">
    <location>
        <begin position="1"/>
        <end position="79"/>
    </location>
</feature>
<evidence type="ECO:0000313" key="3">
    <source>
        <dbReference type="EMBL" id="CAD9289457.1"/>
    </source>
</evidence>
<protein>
    <submittedName>
        <fullName evidence="3">Uncharacterized protein</fullName>
    </submittedName>
</protein>
<evidence type="ECO:0000256" key="1">
    <source>
        <dbReference type="SAM" id="MobiDB-lite"/>
    </source>
</evidence>
<sequence>MGEKQRSGSAHTKACVARQLERKQGEESCDSNETRSYGSSNKKKLRRHSPNVDIRDELSKEVDEIKTSSRPLPDPRLNVSPDDFLKDMVGSVCGYTPLVKSANDLDDEYFPEISDAQIAAYSTEVVTACRENDIGKVKQLWHDGQDMGCCNRFGESLLHLVCRRGFTELGRFLLDEVGLSVRIRDDCGRTPFHDVLWNPKPQVELAQMLLKRDPSLLLIADKRNYTPFQYGRPQNWPTWRQFLYKNKTHVEQLGSEENKGIFSS</sequence>
<accession>A0A6U5MLH5</accession>